<gene>
    <name evidence="1" type="ORF">V5799_005677</name>
</gene>
<organism evidence="1 2">
    <name type="scientific">Amblyomma americanum</name>
    <name type="common">Lone star tick</name>
    <dbReference type="NCBI Taxonomy" id="6943"/>
    <lineage>
        <taxon>Eukaryota</taxon>
        <taxon>Metazoa</taxon>
        <taxon>Ecdysozoa</taxon>
        <taxon>Arthropoda</taxon>
        <taxon>Chelicerata</taxon>
        <taxon>Arachnida</taxon>
        <taxon>Acari</taxon>
        <taxon>Parasitiformes</taxon>
        <taxon>Ixodida</taxon>
        <taxon>Ixodoidea</taxon>
        <taxon>Ixodidae</taxon>
        <taxon>Amblyomminae</taxon>
        <taxon>Amblyomma</taxon>
    </lineage>
</organism>
<name>A0AAQ4DYK1_AMBAM</name>
<comment type="caution">
    <text evidence="1">The sequence shown here is derived from an EMBL/GenBank/DDBJ whole genome shotgun (WGS) entry which is preliminary data.</text>
</comment>
<reference evidence="1 2" key="1">
    <citation type="journal article" date="2023" name="Arcadia Sci">
        <title>De novo assembly of a long-read Amblyomma americanum tick genome.</title>
        <authorList>
            <person name="Chou S."/>
            <person name="Poskanzer K.E."/>
            <person name="Rollins M."/>
            <person name="Thuy-Boun P.S."/>
        </authorList>
    </citation>
    <scope>NUCLEOTIDE SEQUENCE [LARGE SCALE GENOMIC DNA]</scope>
    <source>
        <strain evidence="1">F_SG_1</strain>
        <tissue evidence="1">Salivary glands</tissue>
    </source>
</reference>
<proteinExistence type="predicted"/>
<sequence>MRHEVELLTCVSDEGRARTLGASKFSSCVLRRWLHALFREQVPLIRPRSLLRCLVSQVSRPASLGSSDVLLRSTGLWSFCILPRTD</sequence>
<evidence type="ECO:0000313" key="2">
    <source>
        <dbReference type="Proteomes" id="UP001321473"/>
    </source>
</evidence>
<dbReference type="EMBL" id="JARKHS020025376">
    <property type="protein sequence ID" value="KAK8767541.1"/>
    <property type="molecule type" value="Genomic_DNA"/>
</dbReference>
<evidence type="ECO:0000313" key="1">
    <source>
        <dbReference type="EMBL" id="KAK8767541.1"/>
    </source>
</evidence>
<protein>
    <submittedName>
        <fullName evidence="1">Uncharacterized protein</fullName>
    </submittedName>
</protein>
<accession>A0AAQ4DYK1</accession>
<keyword evidence="2" id="KW-1185">Reference proteome</keyword>
<dbReference type="AlphaFoldDB" id="A0AAQ4DYK1"/>
<dbReference type="Proteomes" id="UP001321473">
    <property type="component" value="Unassembled WGS sequence"/>
</dbReference>